<organism evidence="7 8">
    <name type="scientific">Dysosmobacter acutus</name>
    <dbReference type="NCBI Taxonomy" id="2841504"/>
    <lineage>
        <taxon>Bacteria</taxon>
        <taxon>Bacillati</taxon>
        <taxon>Bacillota</taxon>
        <taxon>Clostridia</taxon>
        <taxon>Eubacteriales</taxon>
        <taxon>Oscillospiraceae</taxon>
        <taxon>Dysosmobacter</taxon>
    </lineage>
</organism>
<keyword evidence="8" id="KW-1185">Reference proteome</keyword>
<accession>A0ABS6FFJ5</accession>
<comment type="subcellular location">
    <subcellularLocation>
        <location evidence="1">Cell envelope</location>
    </subcellularLocation>
</comment>
<dbReference type="InterPro" id="IPR050465">
    <property type="entry name" value="UPF0194_transport"/>
</dbReference>
<gene>
    <name evidence="7" type="ORF">KQI82_14345</name>
</gene>
<keyword evidence="5" id="KW-1133">Transmembrane helix</keyword>
<sequence length="550" mass="58560">MDPVLEKKDEALVPPESAAPPAPQKPKKKKKKKIVSWVILAVVLGGIAFGMYKLLAPKEEAGQVITDMVQYGSITSTVQGSGITKPKNSETITLTTTGTVADVYVTEGQQVTAGTPLFTIDSETARDAVEKARKDANGYQKQLDALYKDIAGLNLTPAYGGKLLDVVKLTAGDTISKDQVVAKLVDDSTLRLKQYYSYAYADSIKVGQSANVSVPALMSSGIAGRVDAVHMVERISAEGSKLFEVEVTLQNPGTLTADMEASAVITVGGETVYPYESAKLEYNRSTDLKSTVNGTVISSSLLNYMEVTPGQVLVKIDGEDSENEIFSLEQSLATAQKDLETAQKNLANCSAVAPIDGTVIGLAISPGDEVAANTTVISIADTTTVIIDATVDERNISYVQQGMMVDLDQWGTPYTGMVESVSLSSKVENGVASYPMVISVDNIDGSMMTGSNVTYSLIASENDNCLLLPIQAVKSVPMEDGTTGSVVFVKADSKPENAIELTVPVEEVPEGFYAVPVETGISDNYNVEIISGVEEGTEVFTTVQKENSWY</sequence>
<evidence type="ECO:0000259" key="6">
    <source>
        <dbReference type="Pfam" id="PF25973"/>
    </source>
</evidence>
<feature type="coiled-coil region" evidence="3">
    <location>
        <begin position="122"/>
        <end position="149"/>
    </location>
</feature>
<keyword evidence="5" id="KW-0812">Transmembrane</keyword>
<evidence type="ECO:0000256" key="4">
    <source>
        <dbReference type="SAM" id="MobiDB-lite"/>
    </source>
</evidence>
<evidence type="ECO:0000256" key="5">
    <source>
        <dbReference type="SAM" id="Phobius"/>
    </source>
</evidence>
<keyword evidence="2 3" id="KW-0175">Coiled coil</keyword>
<name>A0ABS6FFJ5_9FIRM</name>
<evidence type="ECO:0000313" key="8">
    <source>
        <dbReference type="Proteomes" id="UP000787672"/>
    </source>
</evidence>
<feature type="region of interest" description="Disordered" evidence="4">
    <location>
        <begin position="1"/>
        <end position="28"/>
    </location>
</feature>
<dbReference type="EMBL" id="JAHLQN010000001">
    <property type="protein sequence ID" value="MBU5628089.1"/>
    <property type="molecule type" value="Genomic_DNA"/>
</dbReference>
<evidence type="ECO:0000256" key="2">
    <source>
        <dbReference type="ARBA" id="ARBA00023054"/>
    </source>
</evidence>
<feature type="transmembrane region" description="Helical" evidence="5">
    <location>
        <begin position="34"/>
        <end position="55"/>
    </location>
</feature>
<feature type="domain" description="CzcB-like barrel-sandwich hybrid" evidence="6">
    <location>
        <begin position="91"/>
        <end position="381"/>
    </location>
</feature>
<evidence type="ECO:0000256" key="1">
    <source>
        <dbReference type="ARBA" id="ARBA00004196"/>
    </source>
</evidence>
<dbReference type="Pfam" id="PF25973">
    <property type="entry name" value="BSH_CzcB"/>
    <property type="match status" value="1"/>
</dbReference>
<dbReference type="Proteomes" id="UP000787672">
    <property type="component" value="Unassembled WGS sequence"/>
</dbReference>
<evidence type="ECO:0000313" key="7">
    <source>
        <dbReference type="EMBL" id="MBU5628089.1"/>
    </source>
</evidence>
<protein>
    <submittedName>
        <fullName evidence="7">Efflux RND transporter periplasmic adaptor subunit</fullName>
    </submittedName>
</protein>
<feature type="compositionally biased region" description="Basic and acidic residues" evidence="4">
    <location>
        <begin position="1"/>
        <end position="11"/>
    </location>
</feature>
<feature type="coiled-coil region" evidence="3">
    <location>
        <begin position="325"/>
        <end position="352"/>
    </location>
</feature>
<proteinExistence type="predicted"/>
<dbReference type="InterPro" id="IPR058647">
    <property type="entry name" value="BSH_CzcB-like"/>
</dbReference>
<comment type="caution">
    <text evidence="7">The sequence shown here is derived from an EMBL/GenBank/DDBJ whole genome shotgun (WGS) entry which is preliminary data.</text>
</comment>
<evidence type="ECO:0000256" key="3">
    <source>
        <dbReference type="SAM" id="Coils"/>
    </source>
</evidence>
<keyword evidence="5" id="KW-0472">Membrane</keyword>
<dbReference type="PANTHER" id="PTHR32347:SF14">
    <property type="entry name" value="EFFLUX SYSTEM COMPONENT YKNX-RELATED"/>
    <property type="match status" value="1"/>
</dbReference>
<reference evidence="7 8" key="1">
    <citation type="submission" date="2021-06" db="EMBL/GenBank/DDBJ databases">
        <authorList>
            <person name="Sun Q."/>
            <person name="Li D."/>
        </authorList>
    </citation>
    <scope>NUCLEOTIDE SEQUENCE [LARGE SCALE GENOMIC DNA]</scope>
    <source>
        <strain evidence="7 8">MSJ-2</strain>
    </source>
</reference>
<dbReference type="PANTHER" id="PTHR32347">
    <property type="entry name" value="EFFLUX SYSTEM COMPONENT YKNX-RELATED"/>
    <property type="match status" value="1"/>
</dbReference>